<reference evidence="2" key="1">
    <citation type="submission" date="2018-04" db="EMBL/GenBank/DDBJ databases">
        <title>Whole genome sequencing of Hypsizygus marmoreus.</title>
        <authorList>
            <person name="Choi I.-G."/>
            <person name="Min B."/>
            <person name="Kim J.-G."/>
            <person name="Kim S."/>
            <person name="Oh Y.-L."/>
            <person name="Kong W.-S."/>
            <person name="Park H."/>
            <person name="Jeong J."/>
            <person name="Song E.-S."/>
        </authorList>
    </citation>
    <scope>NUCLEOTIDE SEQUENCE [LARGE SCALE GENOMIC DNA]</scope>
    <source>
        <strain evidence="2">51987-8</strain>
    </source>
</reference>
<dbReference type="Gene3D" id="3.80.10.10">
    <property type="entry name" value="Ribonuclease Inhibitor"/>
    <property type="match status" value="1"/>
</dbReference>
<feature type="region of interest" description="Disordered" evidence="1">
    <location>
        <begin position="388"/>
        <end position="434"/>
    </location>
</feature>
<proteinExistence type="predicted"/>
<accession>A0A369JC42</accession>
<dbReference type="AlphaFoldDB" id="A0A369JC42"/>
<dbReference type="InParanoid" id="A0A369JC42"/>
<gene>
    <name evidence="2" type="ORF">Hypma_013502</name>
</gene>
<dbReference type="EMBL" id="LUEZ02000080">
    <property type="protein sequence ID" value="RDB19448.1"/>
    <property type="molecule type" value="Genomic_DNA"/>
</dbReference>
<dbReference type="InterPro" id="IPR032675">
    <property type="entry name" value="LRR_dom_sf"/>
</dbReference>
<dbReference type="OrthoDB" id="5345779at2759"/>
<protein>
    <submittedName>
        <fullName evidence="2">Uncharacterized protein</fullName>
    </submittedName>
</protein>
<evidence type="ECO:0000313" key="2">
    <source>
        <dbReference type="EMBL" id="RDB19448.1"/>
    </source>
</evidence>
<dbReference type="STRING" id="39966.A0A369JC42"/>
<organism evidence="2 3">
    <name type="scientific">Hypsizygus marmoreus</name>
    <name type="common">White beech mushroom</name>
    <name type="synonym">Agaricus marmoreus</name>
    <dbReference type="NCBI Taxonomy" id="39966"/>
    <lineage>
        <taxon>Eukaryota</taxon>
        <taxon>Fungi</taxon>
        <taxon>Dikarya</taxon>
        <taxon>Basidiomycota</taxon>
        <taxon>Agaricomycotina</taxon>
        <taxon>Agaricomycetes</taxon>
        <taxon>Agaricomycetidae</taxon>
        <taxon>Agaricales</taxon>
        <taxon>Tricholomatineae</taxon>
        <taxon>Lyophyllaceae</taxon>
        <taxon>Hypsizygus</taxon>
    </lineage>
</organism>
<name>A0A369JC42_HYPMA</name>
<evidence type="ECO:0000313" key="3">
    <source>
        <dbReference type="Proteomes" id="UP000076154"/>
    </source>
</evidence>
<dbReference type="Proteomes" id="UP000076154">
    <property type="component" value="Unassembled WGS sequence"/>
</dbReference>
<sequence length="466" mass="52267">MWGCWWKLDNRWTEWCVLRERQFEVVPIDTAISIFIIPLSIAYGYHEHLYPPRPPRIPPSLKTASSPRLPNPQCRWEISTLSELEDAFISIIRHCPNLEIFIVDVPMEKTFGPTVSCEALPKVIWALDSLSNIVCAHINFDTNKSEDPDCIPLGSASGLRLNLPRLQQLSLHGYFGQFLEQAVGWSIPSLKSFTFDCGMHRTDHPDAVGFLTAHGAKLVFLDLNCIPALNVAKILDLCPRLTTFSFNADWRVQPPGQEVQANGGSTTTNQTMSILINQPHQNITTIGLHGLMYAFGVGFTAEISSGDPLRAHVIRRSNDLNVAALNRFNFPKLQRVRTLSPSMLTDLNKADGPSQEEGGMERYDLWQGMSSGAGIRLEDCTGALLGTLPVDEDEEEDEESDEEEEGESDEYEYESEDDEVEGDSSTRRRPRVSNISELRQLLEECRAMEEKRGVAFGGDIIKLKKC</sequence>
<keyword evidence="3" id="KW-1185">Reference proteome</keyword>
<comment type="caution">
    <text evidence="2">The sequence shown here is derived from an EMBL/GenBank/DDBJ whole genome shotgun (WGS) entry which is preliminary data.</text>
</comment>
<feature type="compositionally biased region" description="Acidic residues" evidence="1">
    <location>
        <begin position="390"/>
        <end position="422"/>
    </location>
</feature>
<evidence type="ECO:0000256" key="1">
    <source>
        <dbReference type="SAM" id="MobiDB-lite"/>
    </source>
</evidence>